<comment type="caution">
    <text evidence="2">The sequence shown here is derived from an EMBL/GenBank/DDBJ whole genome shotgun (WGS) entry which is preliminary data.</text>
</comment>
<keyword evidence="3" id="KW-1185">Reference proteome</keyword>
<proteinExistence type="predicted"/>
<dbReference type="OrthoDB" id="6774593at2759"/>
<evidence type="ECO:0000313" key="2">
    <source>
        <dbReference type="EMBL" id="KAF3834165.1"/>
    </source>
</evidence>
<accession>A0A7J5XAY1</accession>
<evidence type="ECO:0000256" key="1">
    <source>
        <dbReference type="SAM" id="MobiDB-lite"/>
    </source>
</evidence>
<organism evidence="2 3">
    <name type="scientific">Dissostichus mawsoni</name>
    <name type="common">Antarctic cod</name>
    <dbReference type="NCBI Taxonomy" id="36200"/>
    <lineage>
        <taxon>Eukaryota</taxon>
        <taxon>Metazoa</taxon>
        <taxon>Chordata</taxon>
        <taxon>Craniata</taxon>
        <taxon>Vertebrata</taxon>
        <taxon>Euteleostomi</taxon>
        <taxon>Actinopterygii</taxon>
        <taxon>Neopterygii</taxon>
        <taxon>Teleostei</taxon>
        <taxon>Neoteleostei</taxon>
        <taxon>Acanthomorphata</taxon>
        <taxon>Eupercaria</taxon>
        <taxon>Perciformes</taxon>
        <taxon>Notothenioidei</taxon>
        <taxon>Nototheniidae</taxon>
        <taxon>Dissostichus</taxon>
    </lineage>
</organism>
<dbReference type="Proteomes" id="UP000518266">
    <property type="component" value="Unassembled WGS sequence"/>
</dbReference>
<sequence length="208" mass="21385">MDLNSEVYEKCQHTLPLVCSDGHVPGSFQDTIRGVFSAAGDGVAAGASTSGTFSFTGEAGSVVAVLALAGWPSGVERFGGGPPNSRAISSKVLPLVSGTLRKVKMKKRMRKPLIPTRKLAVQLQQPATAMAAGRGPWENSSATMNHGIGPGPSSKNATNIMTATMAMRETVISTALIAIPANPRRNDSEDGVDDAGSDGGVDGLLHTG</sequence>
<name>A0A7J5XAY1_DISMA</name>
<gene>
    <name evidence="2" type="ORF">F7725_025369</name>
</gene>
<reference evidence="2 3" key="1">
    <citation type="submission" date="2020-03" db="EMBL/GenBank/DDBJ databases">
        <title>Dissostichus mawsoni Genome sequencing and assembly.</title>
        <authorList>
            <person name="Park H."/>
        </authorList>
    </citation>
    <scope>NUCLEOTIDE SEQUENCE [LARGE SCALE GENOMIC DNA]</scope>
    <source>
        <strain evidence="2">DM0001</strain>
        <tissue evidence="2">Muscle</tissue>
    </source>
</reference>
<feature type="region of interest" description="Disordered" evidence="1">
    <location>
        <begin position="182"/>
        <end position="208"/>
    </location>
</feature>
<dbReference type="EMBL" id="JAAKFY010000026">
    <property type="protein sequence ID" value="KAF3834165.1"/>
    <property type="molecule type" value="Genomic_DNA"/>
</dbReference>
<dbReference type="AlphaFoldDB" id="A0A7J5XAY1"/>
<evidence type="ECO:0000313" key="3">
    <source>
        <dbReference type="Proteomes" id="UP000518266"/>
    </source>
</evidence>
<protein>
    <submittedName>
        <fullName evidence="2">Uncharacterized protein</fullName>
    </submittedName>
</protein>